<name>A0A7X2LZI0_9BACI</name>
<protein>
    <submittedName>
        <fullName evidence="2">DUF2397 family protein</fullName>
    </submittedName>
</protein>
<dbReference type="AlphaFoldDB" id="A0A7X2LZI0"/>
<dbReference type="Proteomes" id="UP000448867">
    <property type="component" value="Unassembled WGS sequence"/>
</dbReference>
<comment type="caution">
    <text evidence="2">The sequence shown here is derived from an EMBL/GenBank/DDBJ whole genome shotgun (WGS) entry which is preliminary data.</text>
</comment>
<reference evidence="2 3" key="1">
    <citation type="submission" date="2019-11" db="EMBL/GenBank/DDBJ databases">
        <title>Bacillus lacus genome.</title>
        <authorList>
            <person name="Allen C.J."/>
            <person name="Newman J.D."/>
        </authorList>
    </citation>
    <scope>NUCLEOTIDE SEQUENCE [LARGE SCALE GENOMIC DNA]</scope>
    <source>
        <strain evidence="2 3">KCTC 33946</strain>
    </source>
</reference>
<sequence length="234" mass="27855">MSFKSWFISNERESDVYYLEKQTMEMIRKISKMAQQASERQRYVKSRKTDFLHLANMVGEFDDIEKSNHLFSLLFGIEKTRHIKIKDLKESDSTQKSIWDFPPSSIVLKARKETERAAVKRQVVNKNNKERKELMEEYKKQKEKEENLEKELVNKKQFKINELEFVQPYQRTLLLNWIGKAMANKSPNDNTYFGKTENGYEFMIIKKTEDKVTLASSDGTLTMPDYEFVFEELK</sequence>
<dbReference type="Pfam" id="PF09660">
    <property type="entry name" value="DUF2397"/>
    <property type="match status" value="1"/>
</dbReference>
<keyword evidence="3" id="KW-1185">Reference proteome</keyword>
<evidence type="ECO:0000313" key="3">
    <source>
        <dbReference type="Proteomes" id="UP000448867"/>
    </source>
</evidence>
<gene>
    <name evidence="2" type="ORF">GJU40_07220</name>
</gene>
<proteinExistence type="predicted"/>
<evidence type="ECO:0000313" key="2">
    <source>
        <dbReference type="EMBL" id="MRX71962.1"/>
    </source>
</evidence>
<dbReference type="EMBL" id="WKKI01000009">
    <property type="protein sequence ID" value="MRX71962.1"/>
    <property type="molecule type" value="Genomic_DNA"/>
</dbReference>
<feature type="coiled-coil region" evidence="1">
    <location>
        <begin position="121"/>
        <end position="158"/>
    </location>
</feature>
<dbReference type="InterPro" id="IPR013493">
    <property type="entry name" value="CHP02677"/>
</dbReference>
<keyword evidence="1" id="KW-0175">Coiled coil</keyword>
<accession>A0A7X2LZI0</accession>
<organism evidence="2 3">
    <name type="scientific">Metabacillus lacus</name>
    <dbReference type="NCBI Taxonomy" id="1983721"/>
    <lineage>
        <taxon>Bacteria</taxon>
        <taxon>Bacillati</taxon>
        <taxon>Bacillota</taxon>
        <taxon>Bacilli</taxon>
        <taxon>Bacillales</taxon>
        <taxon>Bacillaceae</taxon>
        <taxon>Metabacillus</taxon>
    </lineage>
</organism>
<evidence type="ECO:0000256" key="1">
    <source>
        <dbReference type="SAM" id="Coils"/>
    </source>
</evidence>